<keyword evidence="2" id="KW-0349">Heme</keyword>
<dbReference type="PIRSF" id="PIRSF000027">
    <property type="entry name" value="Cytc_c_prime"/>
    <property type="match status" value="1"/>
</dbReference>
<evidence type="ECO:0000256" key="3">
    <source>
        <dbReference type="ARBA" id="ARBA00022723"/>
    </source>
</evidence>
<dbReference type="Gene3D" id="1.20.120.10">
    <property type="entry name" value="Cytochrome c/b562"/>
    <property type="match status" value="1"/>
</dbReference>
<keyword evidence="5" id="KW-0408">Iron</keyword>
<organism evidence="7 8">
    <name type="scientific">Paraglaciecola aquimarina</name>
    <dbReference type="NCBI Taxonomy" id="1235557"/>
    <lineage>
        <taxon>Bacteria</taxon>
        <taxon>Pseudomonadati</taxon>
        <taxon>Pseudomonadota</taxon>
        <taxon>Gammaproteobacteria</taxon>
        <taxon>Alteromonadales</taxon>
        <taxon>Alteromonadaceae</taxon>
        <taxon>Paraglaciecola</taxon>
    </lineage>
</organism>
<keyword evidence="8" id="KW-1185">Reference proteome</keyword>
<evidence type="ECO:0000256" key="1">
    <source>
        <dbReference type="ARBA" id="ARBA00022448"/>
    </source>
</evidence>
<evidence type="ECO:0000256" key="2">
    <source>
        <dbReference type="ARBA" id="ARBA00022617"/>
    </source>
</evidence>
<gene>
    <name evidence="7" type="ORF">RS130_03175</name>
</gene>
<dbReference type="SUPFAM" id="SSF47175">
    <property type="entry name" value="Cytochromes"/>
    <property type="match status" value="1"/>
</dbReference>
<evidence type="ECO:0000313" key="8">
    <source>
        <dbReference type="Proteomes" id="UP001247805"/>
    </source>
</evidence>
<evidence type="ECO:0000256" key="6">
    <source>
        <dbReference type="SAM" id="SignalP"/>
    </source>
</evidence>
<keyword evidence="3" id="KW-0479">Metal-binding</keyword>
<keyword evidence="4" id="KW-0249">Electron transport</keyword>
<evidence type="ECO:0000256" key="4">
    <source>
        <dbReference type="ARBA" id="ARBA00022982"/>
    </source>
</evidence>
<dbReference type="InterPro" id="IPR010980">
    <property type="entry name" value="Cyt_c/b562"/>
</dbReference>
<dbReference type="Pfam" id="PF01322">
    <property type="entry name" value="Cytochrom_C_2"/>
    <property type="match status" value="1"/>
</dbReference>
<feature type="signal peptide" evidence="6">
    <location>
        <begin position="1"/>
        <end position="22"/>
    </location>
</feature>
<dbReference type="InterPro" id="IPR012127">
    <property type="entry name" value="Cyt_c_prime"/>
</dbReference>
<accession>A0ABU3SSX3</accession>
<feature type="chain" id="PRO_5045843588" evidence="6">
    <location>
        <begin position="23"/>
        <end position="156"/>
    </location>
</feature>
<evidence type="ECO:0000256" key="5">
    <source>
        <dbReference type="ARBA" id="ARBA00023004"/>
    </source>
</evidence>
<dbReference type="Proteomes" id="UP001247805">
    <property type="component" value="Unassembled WGS sequence"/>
</dbReference>
<proteinExistence type="predicted"/>
<dbReference type="RefSeq" id="WP_316024762.1">
    <property type="nucleotide sequence ID" value="NZ_JAWDIO010000002.1"/>
</dbReference>
<evidence type="ECO:0000313" key="7">
    <source>
        <dbReference type="EMBL" id="MDU0353067.1"/>
    </source>
</evidence>
<sequence length="156" mass="16829">MKKMTIVVLSSVLFFSAFTAGAAPAKSEKQANQAVEFRQAILKLVKSNVGALGAMNKGAIPFDAETLKTNGMRLEQLSLMLEDYFATDTSGFDTDTEALDKIWKNQADFNSKANDLTKAAAKLQAVAASGNEGQYKSAIGDIFKTCKGCHDSYKKD</sequence>
<name>A0ABU3SSX3_9ALTE</name>
<protein>
    <submittedName>
        <fullName evidence="7">Cytochrome c</fullName>
    </submittedName>
</protein>
<dbReference type="InterPro" id="IPR002321">
    <property type="entry name" value="Cyt_c_II"/>
</dbReference>
<keyword evidence="1" id="KW-0813">Transport</keyword>
<reference evidence="7 8" key="1">
    <citation type="submission" date="2023-10" db="EMBL/GenBank/DDBJ databases">
        <title>Glaciecola aquimarina strain GGW-M5 nov., isolated from a coastal seawater.</title>
        <authorList>
            <person name="Bayburt H."/>
            <person name="Kim J.M."/>
            <person name="Choi B.J."/>
            <person name="Jeon C.O."/>
        </authorList>
    </citation>
    <scope>NUCLEOTIDE SEQUENCE [LARGE SCALE GENOMIC DNA]</scope>
    <source>
        <strain evidence="7 8">KCTC 32108</strain>
    </source>
</reference>
<dbReference type="PROSITE" id="PS51009">
    <property type="entry name" value="CYTCII"/>
    <property type="match status" value="1"/>
</dbReference>
<dbReference type="EMBL" id="JAWDIO010000002">
    <property type="protein sequence ID" value="MDU0353067.1"/>
    <property type="molecule type" value="Genomic_DNA"/>
</dbReference>
<keyword evidence="6" id="KW-0732">Signal</keyword>
<comment type="caution">
    <text evidence="7">The sequence shown here is derived from an EMBL/GenBank/DDBJ whole genome shotgun (WGS) entry which is preliminary data.</text>
</comment>